<gene>
    <name evidence="1" type="ORF">D2A34_16120</name>
</gene>
<dbReference type="OrthoDB" id="1931767at2"/>
<sequence length="63" mass="7833">MGYIEILRLKQKIFFRKTLLNCLLLFFIPKNKFIISLSKNLDKYITLYQRHLNYQYYLQNNKI</sequence>
<name>A0A399IQU4_9CLOT</name>
<organism evidence="1 2">
    <name type="scientific">Clostridium chromiireducens</name>
    <dbReference type="NCBI Taxonomy" id="225345"/>
    <lineage>
        <taxon>Bacteria</taxon>
        <taxon>Bacillati</taxon>
        <taxon>Bacillota</taxon>
        <taxon>Clostridia</taxon>
        <taxon>Eubacteriales</taxon>
        <taxon>Clostridiaceae</taxon>
        <taxon>Clostridium</taxon>
    </lineage>
</organism>
<evidence type="ECO:0000313" key="2">
    <source>
        <dbReference type="Proteomes" id="UP000265930"/>
    </source>
</evidence>
<evidence type="ECO:0000313" key="1">
    <source>
        <dbReference type="EMBL" id="RII33276.1"/>
    </source>
</evidence>
<reference evidence="1 2" key="1">
    <citation type="submission" date="2018-08" db="EMBL/GenBank/DDBJ databases">
        <title>Genome of Clostridium chromiireducens C1, DSM12136.</title>
        <authorList>
            <person name="Xing M."/>
            <person name="Wei Y."/>
            <person name="Ang E.L."/>
            <person name="Zhao H."/>
            <person name="Zhang Y."/>
        </authorList>
    </citation>
    <scope>NUCLEOTIDE SEQUENCE [LARGE SCALE GENOMIC DNA]</scope>
    <source>
        <strain evidence="1 2">C1</strain>
    </source>
</reference>
<protein>
    <recommendedName>
        <fullName evidence="3">Spo0E family sporulation regulatory protein-aspartic acid phosphatase</fullName>
    </recommendedName>
</protein>
<proteinExistence type="predicted"/>
<dbReference type="EMBL" id="QXDJ01000004">
    <property type="protein sequence ID" value="RII33276.1"/>
    <property type="molecule type" value="Genomic_DNA"/>
</dbReference>
<accession>A0A399IQU4</accession>
<dbReference type="Proteomes" id="UP000265930">
    <property type="component" value="Unassembled WGS sequence"/>
</dbReference>
<dbReference type="AlphaFoldDB" id="A0A399IQU4"/>
<comment type="caution">
    <text evidence="1">The sequence shown here is derived from an EMBL/GenBank/DDBJ whole genome shotgun (WGS) entry which is preliminary data.</text>
</comment>
<evidence type="ECO:0008006" key="3">
    <source>
        <dbReference type="Google" id="ProtNLM"/>
    </source>
</evidence>